<keyword evidence="6" id="KW-0902">Two-component regulatory system</keyword>
<gene>
    <name evidence="8" type="ORF">EDD79_103428</name>
</gene>
<keyword evidence="9" id="KW-1185">Reference proteome</keyword>
<evidence type="ECO:0000313" key="8">
    <source>
        <dbReference type="EMBL" id="TCP99740.1"/>
    </source>
</evidence>
<dbReference type="EMBL" id="SLYC01000034">
    <property type="protein sequence ID" value="TCP99740.1"/>
    <property type="molecule type" value="Genomic_DNA"/>
</dbReference>
<evidence type="ECO:0000256" key="1">
    <source>
        <dbReference type="ARBA" id="ARBA00022553"/>
    </source>
</evidence>
<evidence type="ECO:0000259" key="7">
    <source>
        <dbReference type="PROSITE" id="PS50109"/>
    </source>
</evidence>
<dbReference type="Proteomes" id="UP000295504">
    <property type="component" value="Unassembled WGS sequence"/>
</dbReference>
<evidence type="ECO:0000256" key="5">
    <source>
        <dbReference type="ARBA" id="ARBA00022840"/>
    </source>
</evidence>
<dbReference type="GO" id="GO:0016301">
    <property type="term" value="F:kinase activity"/>
    <property type="evidence" value="ECO:0007669"/>
    <property type="project" value="UniProtKB-KW"/>
</dbReference>
<evidence type="ECO:0000256" key="3">
    <source>
        <dbReference type="ARBA" id="ARBA00022741"/>
    </source>
</evidence>
<dbReference type="GO" id="GO:0000160">
    <property type="term" value="P:phosphorelay signal transduction system"/>
    <property type="evidence" value="ECO:0007669"/>
    <property type="project" value="UniProtKB-KW"/>
</dbReference>
<keyword evidence="3" id="KW-0547">Nucleotide-binding</keyword>
<dbReference type="InterPro" id="IPR003594">
    <property type="entry name" value="HATPase_dom"/>
</dbReference>
<dbReference type="PANTHER" id="PTHR43065">
    <property type="entry name" value="SENSOR HISTIDINE KINASE"/>
    <property type="match status" value="1"/>
</dbReference>
<accession>A0A4R2TAE9</accession>
<dbReference type="RefSeq" id="WP_132849158.1">
    <property type="nucleotide sequence ID" value="NZ_CP058648.1"/>
</dbReference>
<evidence type="ECO:0000256" key="6">
    <source>
        <dbReference type="ARBA" id="ARBA00023012"/>
    </source>
</evidence>
<keyword evidence="4 8" id="KW-0418">Kinase</keyword>
<dbReference type="SUPFAM" id="SSF55874">
    <property type="entry name" value="ATPase domain of HSP90 chaperone/DNA topoisomerase II/histidine kinase"/>
    <property type="match status" value="1"/>
</dbReference>
<comment type="caution">
    <text evidence="8">The sequence shown here is derived from an EMBL/GenBank/DDBJ whole genome shotgun (WGS) entry which is preliminary data.</text>
</comment>
<evidence type="ECO:0000313" key="9">
    <source>
        <dbReference type="Proteomes" id="UP000295504"/>
    </source>
</evidence>
<keyword evidence="2" id="KW-0808">Transferase</keyword>
<dbReference type="GO" id="GO:0005524">
    <property type="term" value="F:ATP binding"/>
    <property type="evidence" value="ECO:0007669"/>
    <property type="project" value="UniProtKB-KW"/>
</dbReference>
<dbReference type="PANTHER" id="PTHR43065:SF10">
    <property type="entry name" value="PEROXIDE STRESS-ACTIVATED HISTIDINE KINASE MAK3"/>
    <property type="match status" value="1"/>
</dbReference>
<feature type="domain" description="Histidine kinase" evidence="7">
    <location>
        <begin position="1"/>
        <end position="106"/>
    </location>
</feature>
<dbReference type="PROSITE" id="PS50109">
    <property type="entry name" value="HIS_KIN"/>
    <property type="match status" value="1"/>
</dbReference>
<dbReference type="Pfam" id="PF02518">
    <property type="entry name" value="HATPase_c"/>
    <property type="match status" value="1"/>
</dbReference>
<name>A0A4R2TAE9_9FIRM</name>
<proteinExistence type="predicted"/>
<dbReference type="Gene3D" id="3.30.565.10">
    <property type="entry name" value="Histidine kinase-like ATPase, C-terminal domain"/>
    <property type="match status" value="1"/>
</dbReference>
<dbReference type="InterPro" id="IPR036890">
    <property type="entry name" value="HATPase_C_sf"/>
</dbReference>
<protein>
    <submittedName>
        <fullName evidence="8">Histidine kinase/DNA gyrase B/HSP90-like ATPase</fullName>
    </submittedName>
</protein>
<keyword evidence="5" id="KW-0067">ATP-binding</keyword>
<dbReference type="OrthoDB" id="9797586at2"/>
<keyword evidence="1" id="KW-0597">Phosphoprotein</keyword>
<reference evidence="8 9" key="1">
    <citation type="submission" date="2019-03" db="EMBL/GenBank/DDBJ databases">
        <title>Genomic Encyclopedia of Type Strains, Phase IV (KMG-IV): sequencing the most valuable type-strain genomes for metagenomic binning, comparative biology and taxonomic classification.</title>
        <authorList>
            <person name="Goeker M."/>
        </authorList>
    </citation>
    <scope>NUCLEOTIDE SEQUENCE [LARGE SCALE GENOMIC DNA]</scope>
    <source>
        <strain evidence="8 9">DSM 100013</strain>
    </source>
</reference>
<dbReference type="SMART" id="SM00387">
    <property type="entry name" value="HATPase_c"/>
    <property type="match status" value="1"/>
</dbReference>
<organism evidence="8 9">
    <name type="scientific">Serpentinicella alkaliphila</name>
    <dbReference type="NCBI Taxonomy" id="1734049"/>
    <lineage>
        <taxon>Bacteria</taxon>
        <taxon>Bacillati</taxon>
        <taxon>Bacillota</taxon>
        <taxon>Clostridia</taxon>
        <taxon>Peptostreptococcales</taxon>
        <taxon>Natronincolaceae</taxon>
        <taxon>Serpentinicella</taxon>
    </lineage>
</organism>
<evidence type="ECO:0000256" key="4">
    <source>
        <dbReference type="ARBA" id="ARBA00022777"/>
    </source>
</evidence>
<evidence type="ECO:0000256" key="2">
    <source>
        <dbReference type="ARBA" id="ARBA00022679"/>
    </source>
</evidence>
<sequence>MKELSLHILDIIQNSITAKSSFIKIKIIEDLVNDTYCIEIEDDGIGMDEELLKKVLDPFVTTRTTRKVGLGLPLFQASAIQCDGSFEIRSKLGTGTFVRAMFRHSHIDRPPLGNMADTIITCIMANSSIDYFYEHYFKNNKFIFNTREVKEKIEELPITDLSVINWLKEYIKESLCVLVKT</sequence>
<dbReference type="InterPro" id="IPR005467">
    <property type="entry name" value="His_kinase_dom"/>
</dbReference>
<dbReference type="AlphaFoldDB" id="A0A4R2TAE9"/>